<evidence type="ECO:0000256" key="1">
    <source>
        <dbReference type="ARBA" id="ARBA00004651"/>
    </source>
</evidence>
<feature type="transmembrane region" description="Helical" evidence="6">
    <location>
        <begin position="278"/>
        <end position="298"/>
    </location>
</feature>
<evidence type="ECO:0000256" key="3">
    <source>
        <dbReference type="ARBA" id="ARBA00022692"/>
    </source>
</evidence>
<proteinExistence type="predicted"/>
<gene>
    <name evidence="8" type="ORF">SAMN05444581_1023</name>
</gene>
<dbReference type="Proteomes" id="UP000198755">
    <property type="component" value="Unassembled WGS sequence"/>
</dbReference>
<keyword evidence="3 6" id="KW-0812">Transmembrane</keyword>
<sequence>MTIFQILALAAQAAEATPTPPADMGSMPSQPDGIITIFHVLVLSRWIHFAAVFVLFGSSFFWFYMGRERLLAGPGGLPKTLRATTLLLRVAAPVAAISGVAWLAGILANMTSGFSNLADPENWRLFFFETQFGPVSVLRLTLLAAAVVVTLLPWRNRAWFSALLHIGALLLISQAWLGHANEGGEGLYGAAMIIAYAIHALAAGAWVGGLPPLLFACVEQRHFGPEDARIWTIDVLTRYSWMAIVAVALIVASGIANAGFRVAGSFDKLFDTGYGDVLFTKIGVVALMLALASFNRFIAMPRLRAATLCGMKQINKLRISVAAELLLGILVLLVAAVLGITPPPQ</sequence>
<feature type="transmembrane region" description="Helical" evidence="6">
    <location>
        <begin position="131"/>
        <end position="152"/>
    </location>
</feature>
<feature type="transmembrane region" description="Helical" evidence="6">
    <location>
        <begin position="319"/>
        <end position="340"/>
    </location>
</feature>
<evidence type="ECO:0000313" key="8">
    <source>
        <dbReference type="EMBL" id="SFK08866.1"/>
    </source>
</evidence>
<dbReference type="OrthoDB" id="7032707at2"/>
<dbReference type="GO" id="GO:0005886">
    <property type="term" value="C:plasma membrane"/>
    <property type="evidence" value="ECO:0007669"/>
    <property type="project" value="UniProtKB-SubCell"/>
</dbReference>
<accession>A0A1I3WQW1</accession>
<dbReference type="RefSeq" id="WP_091677642.1">
    <property type="nucleotide sequence ID" value="NZ_FOSN01000002.1"/>
</dbReference>
<feature type="transmembrane region" description="Helical" evidence="6">
    <location>
        <begin position="159"/>
        <end position="177"/>
    </location>
</feature>
<evidence type="ECO:0000256" key="4">
    <source>
        <dbReference type="ARBA" id="ARBA00022989"/>
    </source>
</evidence>
<keyword evidence="5 6" id="KW-0472">Membrane</keyword>
<dbReference type="InterPro" id="IPR008457">
    <property type="entry name" value="Cu-R_CopD_dom"/>
</dbReference>
<dbReference type="EMBL" id="FOSN01000002">
    <property type="protein sequence ID" value="SFK08866.1"/>
    <property type="molecule type" value="Genomic_DNA"/>
</dbReference>
<feature type="transmembrane region" description="Helical" evidence="6">
    <location>
        <begin position="46"/>
        <end position="65"/>
    </location>
</feature>
<dbReference type="STRING" id="1612308.SAMN05444581_1023"/>
<feature type="transmembrane region" description="Helical" evidence="6">
    <location>
        <begin position="239"/>
        <end position="258"/>
    </location>
</feature>
<protein>
    <submittedName>
        <fullName evidence="8">Putative copper resistance protein D</fullName>
    </submittedName>
</protein>
<name>A0A1I3WQW1_9HYPH</name>
<evidence type="ECO:0000256" key="6">
    <source>
        <dbReference type="SAM" id="Phobius"/>
    </source>
</evidence>
<keyword evidence="4 6" id="KW-1133">Transmembrane helix</keyword>
<comment type="subcellular location">
    <subcellularLocation>
        <location evidence="1">Cell membrane</location>
        <topology evidence="1">Multi-pass membrane protein</topology>
    </subcellularLocation>
</comment>
<dbReference type="Pfam" id="PF05425">
    <property type="entry name" value="CopD"/>
    <property type="match status" value="1"/>
</dbReference>
<evidence type="ECO:0000256" key="2">
    <source>
        <dbReference type="ARBA" id="ARBA00022475"/>
    </source>
</evidence>
<evidence type="ECO:0000256" key="5">
    <source>
        <dbReference type="ARBA" id="ARBA00023136"/>
    </source>
</evidence>
<organism evidence="8 9">
    <name type="scientific">Methylocapsa palsarum</name>
    <dbReference type="NCBI Taxonomy" id="1612308"/>
    <lineage>
        <taxon>Bacteria</taxon>
        <taxon>Pseudomonadati</taxon>
        <taxon>Pseudomonadota</taxon>
        <taxon>Alphaproteobacteria</taxon>
        <taxon>Hyphomicrobiales</taxon>
        <taxon>Beijerinckiaceae</taxon>
        <taxon>Methylocapsa</taxon>
    </lineage>
</organism>
<evidence type="ECO:0000313" key="9">
    <source>
        <dbReference type="Proteomes" id="UP000198755"/>
    </source>
</evidence>
<dbReference type="PANTHER" id="PTHR34820:SF4">
    <property type="entry name" value="INNER MEMBRANE PROTEIN YEBZ"/>
    <property type="match status" value="1"/>
</dbReference>
<feature type="domain" description="Copper resistance protein D" evidence="7">
    <location>
        <begin position="235"/>
        <end position="338"/>
    </location>
</feature>
<feature type="transmembrane region" description="Helical" evidence="6">
    <location>
        <begin position="189"/>
        <end position="218"/>
    </location>
</feature>
<keyword evidence="2" id="KW-1003">Cell membrane</keyword>
<reference evidence="8 9" key="1">
    <citation type="submission" date="2016-10" db="EMBL/GenBank/DDBJ databases">
        <authorList>
            <person name="de Groot N.N."/>
        </authorList>
    </citation>
    <scope>NUCLEOTIDE SEQUENCE [LARGE SCALE GENOMIC DNA]</scope>
    <source>
        <strain evidence="8 9">NE2</strain>
    </source>
</reference>
<dbReference type="PANTHER" id="PTHR34820">
    <property type="entry name" value="INNER MEMBRANE PROTEIN YEBZ"/>
    <property type="match status" value="1"/>
</dbReference>
<feature type="transmembrane region" description="Helical" evidence="6">
    <location>
        <begin position="86"/>
        <end position="111"/>
    </location>
</feature>
<evidence type="ECO:0000259" key="7">
    <source>
        <dbReference type="Pfam" id="PF05425"/>
    </source>
</evidence>
<dbReference type="AlphaFoldDB" id="A0A1I3WQW1"/>
<keyword evidence="9" id="KW-1185">Reference proteome</keyword>
<dbReference type="GO" id="GO:0006825">
    <property type="term" value="P:copper ion transport"/>
    <property type="evidence" value="ECO:0007669"/>
    <property type="project" value="InterPro"/>
</dbReference>
<dbReference type="InterPro" id="IPR032694">
    <property type="entry name" value="CopC/D"/>
</dbReference>